<feature type="region of interest" description="Disordered" evidence="1">
    <location>
        <begin position="1"/>
        <end position="87"/>
    </location>
</feature>
<evidence type="ECO:0000313" key="2">
    <source>
        <dbReference type="EMBL" id="KAF4037978.1"/>
    </source>
</evidence>
<dbReference type="EMBL" id="JAACNO010002958">
    <property type="protein sequence ID" value="KAF4129479.1"/>
    <property type="molecule type" value="Genomic_DNA"/>
</dbReference>
<gene>
    <name evidence="2" type="ORF">GN244_ATG09916</name>
    <name evidence="3" type="ORF">GN958_ATG21338</name>
</gene>
<proteinExistence type="predicted"/>
<protein>
    <submittedName>
        <fullName evidence="2">Uncharacterized protein</fullName>
    </submittedName>
</protein>
<feature type="compositionally biased region" description="Low complexity" evidence="1">
    <location>
        <begin position="12"/>
        <end position="24"/>
    </location>
</feature>
<name>A0A833STM7_PHYIN</name>
<accession>A0A833STM7</accession>
<organism evidence="2 4">
    <name type="scientific">Phytophthora infestans</name>
    <name type="common">Potato late blight agent</name>
    <name type="synonym">Botrytis infestans</name>
    <dbReference type="NCBI Taxonomy" id="4787"/>
    <lineage>
        <taxon>Eukaryota</taxon>
        <taxon>Sar</taxon>
        <taxon>Stramenopiles</taxon>
        <taxon>Oomycota</taxon>
        <taxon>Peronosporomycetes</taxon>
        <taxon>Peronosporales</taxon>
        <taxon>Peronosporaceae</taxon>
        <taxon>Phytophthora</taxon>
    </lineage>
</organism>
<dbReference type="Proteomes" id="UP000704712">
    <property type="component" value="Unassembled WGS sequence"/>
</dbReference>
<dbReference type="EMBL" id="WSZM01000222">
    <property type="protein sequence ID" value="KAF4037978.1"/>
    <property type="molecule type" value="Genomic_DNA"/>
</dbReference>
<reference evidence="2" key="1">
    <citation type="submission" date="2020-04" db="EMBL/GenBank/DDBJ databases">
        <title>Hybrid Assembly of Korean Phytophthora infestans isolates.</title>
        <authorList>
            <person name="Prokchorchik M."/>
            <person name="Lee Y."/>
            <person name="Seo J."/>
            <person name="Cho J.-H."/>
            <person name="Park Y.-E."/>
            <person name="Jang D.-C."/>
            <person name="Im J.-S."/>
            <person name="Choi J.-G."/>
            <person name="Park H.-J."/>
            <person name="Lee G.-B."/>
            <person name="Lee Y.-G."/>
            <person name="Hong S.-Y."/>
            <person name="Cho K."/>
            <person name="Sohn K.H."/>
        </authorList>
    </citation>
    <scope>NUCLEOTIDE SEQUENCE</scope>
    <source>
        <strain evidence="2">KR_1_A1</strain>
        <strain evidence="3">KR_2_A2</strain>
    </source>
</reference>
<sequence length="87" mass="9323">MGPDHPSDEDFASNAASDGDASSNREPHRKKTKRGGNKTKVVPKPRKATRGVTPVKPSPKKVAKPVKPSPKKKQCCPPLQGRKVESG</sequence>
<comment type="caution">
    <text evidence="2">The sequence shown here is derived from an EMBL/GenBank/DDBJ whole genome shotgun (WGS) entry which is preliminary data.</text>
</comment>
<dbReference type="AlphaFoldDB" id="A0A833STM7"/>
<feature type="compositionally biased region" description="Basic residues" evidence="1">
    <location>
        <begin position="27"/>
        <end position="49"/>
    </location>
</feature>
<feature type="compositionally biased region" description="Basic residues" evidence="1">
    <location>
        <begin position="58"/>
        <end position="74"/>
    </location>
</feature>
<dbReference type="Proteomes" id="UP000602510">
    <property type="component" value="Unassembled WGS sequence"/>
</dbReference>
<evidence type="ECO:0000313" key="3">
    <source>
        <dbReference type="EMBL" id="KAF4129479.1"/>
    </source>
</evidence>
<evidence type="ECO:0000256" key="1">
    <source>
        <dbReference type="SAM" id="MobiDB-lite"/>
    </source>
</evidence>
<keyword evidence="4" id="KW-1185">Reference proteome</keyword>
<evidence type="ECO:0000313" key="4">
    <source>
        <dbReference type="Proteomes" id="UP000602510"/>
    </source>
</evidence>